<protein>
    <submittedName>
        <fullName evidence="2">Glutathione S-transferase family protein</fullName>
    </submittedName>
</protein>
<evidence type="ECO:0000313" key="2">
    <source>
        <dbReference type="EMBL" id="MEK8045005.1"/>
    </source>
</evidence>
<dbReference type="InterPro" id="IPR040079">
    <property type="entry name" value="Glutathione_S-Trfase"/>
</dbReference>
<comment type="caution">
    <text evidence="2">The sequence shown here is derived from an EMBL/GenBank/DDBJ whole genome shotgun (WGS) entry which is preliminary data.</text>
</comment>
<dbReference type="SFLD" id="SFLDG01200">
    <property type="entry name" value="SUF1.1"/>
    <property type="match status" value="1"/>
</dbReference>
<dbReference type="SUPFAM" id="SSF47616">
    <property type="entry name" value="GST C-terminal domain-like"/>
    <property type="match status" value="1"/>
</dbReference>
<organism evidence="2 3">
    <name type="scientific">Ideonella margarita</name>
    <dbReference type="NCBI Taxonomy" id="2984191"/>
    <lineage>
        <taxon>Bacteria</taxon>
        <taxon>Pseudomonadati</taxon>
        <taxon>Pseudomonadota</taxon>
        <taxon>Betaproteobacteria</taxon>
        <taxon>Burkholderiales</taxon>
        <taxon>Sphaerotilaceae</taxon>
        <taxon>Ideonella</taxon>
    </lineage>
</organism>
<proteinExistence type="predicted"/>
<sequence length="243" mass="27200">MPDLIVHTYGPAWNTIDLSPFSVKLQTWLRLARLPFTTRLSIPSRMPQGKLPVLDMDGQRLPDSTAIINALRERHGDPLGDWQRTPEQRALARAVQSMLETDLYFTAVWWRWTPPGNQALLRAEMAHYFQGLGVPKLFAPLAFAQARNGIQKQLQAQGAGRKSPEELTANGEQIMSALRDFLGDQPFLLGDAPATIDATGFAFLHTLLNTPLDIPLKARVLAMPTLVAYHQRMLALCWPERVA</sequence>
<evidence type="ECO:0000259" key="1">
    <source>
        <dbReference type="PROSITE" id="PS50404"/>
    </source>
</evidence>
<dbReference type="SFLD" id="SFLDS00019">
    <property type="entry name" value="Glutathione_Transferase_(cytos"/>
    <property type="match status" value="1"/>
</dbReference>
<dbReference type="InterPro" id="IPR050931">
    <property type="entry name" value="Mito_Protein_Transport_Metaxin"/>
</dbReference>
<dbReference type="EMBL" id="JBBUTI010000001">
    <property type="protein sequence ID" value="MEK8045005.1"/>
    <property type="molecule type" value="Genomic_DNA"/>
</dbReference>
<dbReference type="SFLD" id="SFLDG01180">
    <property type="entry name" value="SUF1"/>
    <property type="match status" value="1"/>
</dbReference>
<dbReference type="PROSITE" id="PS50404">
    <property type="entry name" value="GST_NTER"/>
    <property type="match status" value="1"/>
</dbReference>
<dbReference type="Gene3D" id="1.20.1050.10">
    <property type="match status" value="2"/>
</dbReference>
<accession>A0ABU9C163</accession>
<dbReference type="InterPro" id="IPR026928">
    <property type="entry name" value="FAX/IsoI-like"/>
</dbReference>
<dbReference type="Proteomes" id="UP001379945">
    <property type="component" value="Unassembled WGS sequence"/>
</dbReference>
<keyword evidence="3" id="KW-1185">Reference proteome</keyword>
<feature type="domain" description="GST N-terminal" evidence="1">
    <location>
        <begin position="1"/>
        <end position="79"/>
    </location>
</feature>
<dbReference type="Pfam" id="PF17171">
    <property type="entry name" value="GST_C_6"/>
    <property type="match status" value="1"/>
</dbReference>
<dbReference type="InterPro" id="IPR004045">
    <property type="entry name" value="Glutathione_S-Trfase_N"/>
</dbReference>
<dbReference type="InterPro" id="IPR033468">
    <property type="entry name" value="Metaxin_GST"/>
</dbReference>
<dbReference type="Pfam" id="PF17172">
    <property type="entry name" value="GST_N_4"/>
    <property type="match status" value="1"/>
</dbReference>
<dbReference type="InterPro" id="IPR036282">
    <property type="entry name" value="Glutathione-S-Trfase_C_sf"/>
</dbReference>
<gene>
    <name evidence="2" type="ORF">AACH00_01445</name>
</gene>
<dbReference type="Gene3D" id="3.40.30.10">
    <property type="entry name" value="Glutaredoxin"/>
    <property type="match status" value="1"/>
</dbReference>
<name>A0ABU9C163_9BURK</name>
<reference evidence="2 3" key="1">
    <citation type="submission" date="2024-04" db="EMBL/GenBank/DDBJ databases">
        <title>Novel species of the genus Ideonella isolated from streams.</title>
        <authorList>
            <person name="Lu H."/>
        </authorList>
    </citation>
    <scope>NUCLEOTIDE SEQUENCE [LARGE SCALE GENOMIC DNA]</scope>
    <source>
        <strain evidence="2 3">LYT19W</strain>
    </source>
</reference>
<evidence type="ECO:0000313" key="3">
    <source>
        <dbReference type="Proteomes" id="UP001379945"/>
    </source>
</evidence>
<dbReference type="InterPro" id="IPR012336">
    <property type="entry name" value="Thioredoxin-like_fold"/>
</dbReference>
<dbReference type="PANTHER" id="PTHR12289">
    <property type="entry name" value="METAXIN RELATED"/>
    <property type="match status" value="1"/>
</dbReference>
<dbReference type="PANTHER" id="PTHR12289:SF41">
    <property type="entry name" value="FAILED AXON CONNECTIONS-RELATED"/>
    <property type="match status" value="1"/>
</dbReference>
<dbReference type="SUPFAM" id="SSF52833">
    <property type="entry name" value="Thioredoxin-like"/>
    <property type="match status" value="1"/>
</dbReference>
<dbReference type="CDD" id="cd03193">
    <property type="entry name" value="GST_C_Metaxin"/>
    <property type="match status" value="1"/>
</dbReference>
<dbReference type="RefSeq" id="WP_341397158.1">
    <property type="nucleotide sequence ID" value="NZ_JBBUTI010000001.1"/>
</dbReference>
<dbReference type="InterPro" id="IPR036249">
    <property type="entry name" value="Thioredoxin-like_sf"/>
</dbReference>